<reference evidence="6" key="1">
    <citation type="journal article" date="2019" name="Int. J. Syst. Evol. Microbiol.">
        <title>The Global Catalogue of Microorganisms (GCM) 10K type strain sequencing project: providing services to taxonomists for standard genome sequencing and annotation.</title>
        <authorList>
            <consortium name="The Broad Institute Genomics Platform"/>
            <consortium name="The Broad Institute Genome Sequencing Center for Infectious Disease"/>
            <person name="Wu L."/>
            <person name="Ma J."/>
        </authorList>
    </citation>
    <scope>NUCLEOTIDE SEQUENCE [LARGE SCALE GENOMIC DNA]</scope>
    <source>
        <strain evidence="6">CGMCC 4.7106</strain>
    </source>
</reference>
<feature type="domain" description="HTH gntR-type" evidence="4">
    <location>
        <begin position="16"/>
        <end position="84"/>
    </location>
</feature>
<dbReference type="SMART" id="SM00345">
    <property type="entry name" value="HTH_GNTR"/>
    <property type="match status" value="1"/>
</dbReference>
<name>A0ABW1C1E0_9ACTN</name>
<sequence length="134" mass="14715">MEKLLIEFYLDSRSGVSPYQQLVQQVRQALRLGLLRVGDQLPTVKDVVAGLAINPNTVLKAYRELEHEGLVAARPGVGTFVTATLAGASLAAHGPLRADLRRWLEKARRAGLDDESIEALFMTTFRTASQEEIA</sequence>
<comment type="caution">
    <text evidence="5">The sequence shown here is derived from an EMBL/GenBank/DDBJ whole genome shotgun (WGS) entry which is preliminary data.</text>
</comment>
<accession>A0ABW1C1E0</accession>
<dbReference type="CDD" id="cd07377">
    <property type="entry name" value="WHTH_GntR"/>
    <property type="match status" value="1"/>
</dbReference>
<dbReference type="PROSITE" id="PS50949">
    <property type="entry name" value="HTH_GNTR"/>
    <property type="match status" value="1"/>
</dbReference>
<dbReference type="InterPro" id="IPR000524">
    <property type="entry name" value="Tscrpt_reg_HTH_GntR"/>
</dbReference>
<dbReference type="PANTHER" id="PTHR38445:SF7">
    <property type="entry name" value="GNTR-FAMILY TRANSCRIPTIONAL REGULATOR"/>
    <property type="match status" value="1"/>
</dbReference>
<gene>
    <name evidence="5" type="ORF">ACFPUY_30200</name>
</gene>
<keyword evidence="1" id="KW-0805">Transcription regulation</keyword>
<protein>
    <submittedName>
        <fullName evidence="5">GntR family transcriptional regulator</fullName>
    </submittedName>
</protein>
<proteinExistence type="predicted"/>
<evidence type="ECO:0000259" key="4">
    <source>
        <dbReference type="PROSITE" id="PS50949"/>
    </source>
</evidence>
<evidence type="ECO:0000256" key="2">
    <source>
        <dbReference type="ARBA" id="ARBA00023125"/>
    </source>
</evidence>
<keyword evidence="2" id="KW-0238">DNA-binding</keyword>
<dbReference type="EMBL" id="JBHSNW010000018">
    <property type="protein sequence ID" value="MFC5819391.1"/>
    <property type="molecule type" value="Genomic_DNA"/>
</dbReference>
<keyword evidence="6" id="KW-1185">Reference proteome</keyword>
<dbReference type="Pfam" id="PF00392">
    <property type="entry name" value="GntR"/>
    <property type="match status" value="1"/>
</dbReference>
<dbReference type="PANTHER" id="PTHR38445">
    <property type="entry name" value="HTH-TYPE TRANSCRIPTIONAL REPRESSOR YTRA"/>
    <property type="match status" value="1"/>
</dbReference>
<organism evidence="5 6">
    <name type="scientific">Nonomuraea harbinensis</name>
    <dbReference type="NCBI Taxonomy" id="1286938"/>
    <lineage>
        <taxon>Bacteria</taxon>
        <taxon>Bacillati</taxon>
        <taxon>Actinomycetota</taxon>
        <taxon>Actinomycetes</taxon>
        <taxon>Streptosporangiales</taxon>
        <taxon>Streptosporangiaceae</taxon>
        <taxon>Nonomuraea</taxon>
    </lineage>
</organism>
<dbReference type="RefSeq" id="WP_219546308.1">
    <property type="nucleotide sequence ID" value="NZ_JAHKRN010000023.1"/>
</dbReference>
<evidence type="ECO:0000256" key="3">
    <source>
        <dbReference type="ARBA" id="ARBA00023163"/>
    </source>
</evidence>
<evidence type="ECO:0000256" key="1">
    <source>
        <dbReference type="ARBA" id="ARBA00023015"/>
    </source>
</evidence>
<evidence type="ECO:0000313" key="6">
    <source>
        <dbReference type="Proteomes" id="UP001596096"/>
    </source>
</evidence>
<keyword evidence="3" id="KW-0804">Transcription</keyword>
<evidence type="ECO:0000313" key="5">
    <source>
        <dbReference type="EMBL" id="MFC5819391.1"/>
    </source>
</evidence>
<dbReference type="Proteomes" id="UP001596096">
    <property type="component" value="Unassembled WGS sequence"/>
</dbReference>